<reference evidence="1 2" key="1">
    <citation type="submission" date="2016-10" db="EMBL/GenBank/DDBJ databases">
        <authorList>
            <person name="de Groot N.N."/>
        </authorList>
    </citation>
    <scope>NUCLEOTIDE SEQUENCE [LARGE SCALE GENOMIC DNA]</scope>
    <source>
        <strain evidence="1 2">DSM 12272</strain>
    </source>
</reference>
<dbReference type="Pfam" id="PF06949">
    <property type="entry name" value="DUF1292"/>
    <property type="match status" value="1"/>
</dbReference>
<keyword evidence="2" id="KW-1185">Reference proteome</keyword>
<dbReference type="Proteomes" id="UP000198597">
    <property type="component" value="Unassembled WGS sequence"/>
</dbReference>
<dbReference type="InterPro" id="IPR009711">
    <property type="entry name" value="UPF0473"/>
</dbReference>
<organism evidence="1 2">
    <name type="scientific">Clostridium gasigenes</name>
    <dbReference type="NCBI Taxonomy" id="94869"/>
    <lineage>
        <taxon>Bacteria</taxon>
        <taxon>Bacillati</taxon>
        <taxon>Bacillota</taxon>
        <taxon>Clostridia</taxon>
        <taxon>Eubacteriales</taxon>
        <taxon>Clostridiaceae</taxon>
        <taxon>Clostridium</taxon>
    </lineage>
</organism>
<evidence type="ECO:0000313" key="1">
    <source>
        <dbReference type="EMBL" id="SDP69105.1"/>
    </source>
</evidence>
<proteinExistence type="predicted"/>
<dbReference type="RefSeq" id="WP_089971793.1">
    <property type="nucleotide sequence ID" value="NZ_FNJM01000012.1"/>
</dbReference>
<gene>
    <name evidence="1" type="ORF">SAMN04488529_11264</name>
</gene>
<evidence type="ECO:0000313" key="2">
    <source>
        <dbReference type="Proteomes" id="UP000198597"/>
    </source>
</evidence>
<dbReference type="EMBL" id="FNJM01000012">
    <property type="protein sequence ID" value="SDP69105.1"/>
    <property type="molecule type" value="Genomic_DNA"/>
</dbReference>
<sequence length="133" mass="14699">MSKELNKCCSTEGNEGCGCSHDHEEHKGCGDNCGCGHDHEAEHEGECGDDCGCGDHEDFVVDLENEDGTVVSCPIIDAFEFEENEYILAQNPEEDSVYLFRSTESGELEVPDEVEFDRVSAYYSELADESQES</sequence>
<accession>A0A1H0USL7</accession>
<dbReference type="STRING" id="94869.SAMN04488529_11264"/>
<name>A0A1H0USL7_9CLOT</name>
<dbReference type="OrthoDB" id="1957780at2"/>
<dbReference type="AlphaFoldDB" id="A0A1H0USL7"/>
<evidence type="ECO:0008006" key="3">
    <source>
        <dbReference type="Google" id="ProtNLM"/>
    </source>
</evidence>
<protein>
    <recommendedName>
        <fullName evidence="3">DUF1292 domain-containing protein</fullName>
    </recommendedName>
</protein>